<feature type="compositionally biased region" description="Pro residues" evidence="1">
    <location>
        <begin position="839"/>
        <end position="848"/>
    </location>
</feature>
<feature type="compositionally biased region" description="Pro residues" evidence="1">
    <location>
        <begin position="1066"/>
        <end position="1076"/>
    </location>
</feature>
<feature type="compositionally biased region" description="Basic residues" evidence="1">
    <location>
        <begin position="40"/>
        <end position="49"/>
    </location>
</feature>
<feature type="compositionally biased region" description="Low complexity" evidence="1">
    <location>
        <begin position="1135"/>
        <end position="1152"/>
    </location>
</feature>
<feature type="compositionally biased region" description="Polar residues" evidence="1">
    <location>
        <begin position="254"/>
        <end position="283"/>
    </location>
</feature>
<feature type="compositionally biased region" description="Low complexity" evidence="1">
    <location>
        <begin position="1077"/>
        <end position="1108"/>
    </location>
</feature>
<dbReference type="OrthoDB" id="185618at2759"/>
<dbReference type="Proteomes" id="UP000030686">
    <property type="component" value="Unassembled WGS sequence"/>
</dbReference>
<feature type="compositionally biased region" description="Low complexity" evidence="1">
    <location>
        <begin position="596"/>
        <end position="607"/>
    </location>
</feature>
<feature type="compositionally biased region" description="Acidic residues" evidence="1">
    <location>
        <begin position="1292"/>
        <end position="1301"/>
    </location>
</feature>
<feature type="region of interest" description="Disordered" evidence="1">
    <location>
        <begin position="358"/>
        <end position="447"/>
    </location>
</feature>
<feature type="compositionally biased region" description="Polar residues" evidence="1">
    <location>
        <begin position="1257"/>
        <end position="1267"/>
    </location>
</feature>
<feature type="compositionally biased region" description="Low complexity" evidence="1">
    <location>
        <begin position="60"/>
        <end position="92"/>
    </location>
</feature>
<feature type="compositionally biased region" description="Low complexity" evidence="1">
    <location>
        <begin position="141"/>
        <end position="154"/>
    </location>
</feature>
<gene>
    <name evidence="3" type="ORF">PROQFM164_S07g000127</name>
</gene>
<proteinExistence type="predicted"/>
<feature type="region of interest" description="Disordered" evidence="1">
    <location>
        <begin position="830"/>
        <end position="943"/>
    </location>
</feature>
<dbReference type="PANTHER" id="PTHR38697:SF1">
    <property type="entry name" value="NUCLEAR PORE COMPLEX PROTEIN SIMILAR TO S. CEREVISIAE NUP2 (EUROFUNG)"/>
    <property type="match status" value="1"/>
</dbReference>
<dbReference type="OMA" id="AFGNMFS"/>
<dbReference type="Gene3D" id="2.30.29.30">
    <property type="entry name" value="Pleckstrin-homology domain (PH domain)/Phosphotyrosine-binding domain (PTB)"/>
    <property type="match status" value="1"/>
</dbReference>
<dbReference type="SUPFAM" id="SSF50729">
    <property type="entry name" value="PH domain-like"/>
    <property type="match status" value="1"/>
</dbReference>
<evidence type="ECO:0000313" key="4">
    <source>
        <dbReference type="Proteomes" id="UP000030686"/>
    </source>
</evidence>
<feature type="compositionally biased region" description="Low complexity" evidence="1">
    <location>
        <begin position="887"/>
        <end position="913"/>
    </location>
</feature>
<dbReference type="STRING" id="1365484.W6QUK0"/>
<accession>W6QUK0</accession>
<dbReference type="InterPro" id="IPR011993">
    <property type="entry name" value="PH-like_dom_sf"/>
</dbReference>
<feature type="region of interest" description="Disordered" evidence="1">
    <location>
        <begin position="1"/>
        <end position="335"/>
    </location>
</feature>
<dbReference type="Pfam" id="PF00638">
    <property type="entry name" value="Ran_BP1"/>
    <property type="match status" value="1"/>
</dbReference>
<feature type="region of interest" description="Disordered" evidence="1">
    <location>
        <begin position="996"/>
        <end position="1314"/>
    </location>
</feature>
<feature type="compositionally biased region" description="Basic and acidic residues" evidence="1">
    <location>
        <begin position="622"/>
        <end position="634"/>
    </location>
</feature>
<feature type="compositionally biased region" description="Polar residues" evidence="1">
    <location>
        <begin position="572"/>
        <end position="593"/>
    </location>
</feature>
<keyword evidence="4" id="KW-1185">Reference proteome</keyword>
<dbReference type="InterPro" id="IPR000156">
    <property type="entry name" value="Ran_bind_dom"/>
</dbReference>
<dbReference type="PANTHER" id="PTHR38697">
    <property type="entry name" value="NUCLEAR PORE COMPLEX PROTEIN SIMILAR TO S. CEREVISIAE NUP2 (EUROFUNG)"/>
    <property type="match status" value="1"/>
</dbReference>
<dbReference type="InterPro" id="IPR053074">
    <property type="entry name" value="NPC_Nucleoporin"/>
</dbReference>
<dbReference type="PROSITE" id="PS50196">
    <property type="entry name" value="RANBD1"/>
    <property type="match status" value="1"/>
</dbReference>
<evidence type="ECO:0000313" key="3">
    <source>
        <dbReference type="EMBL" id="CDM37779.1"/>
    </source>
</evidence>
<feature type="compositionally biased region" description="Polar residues" evidence="1">
    <location>
        <begin position="399"/>
        <end position="410"/>
    </location>
</feature>
<feature type="region of interest" description="Disordered" evidence="1">
    <location>
        <begin position="477"/>
        <end position="734"/>
    </location>
</feature>
<feature type="compositionally biased region" description="Low complexity" evidence="1">
    <location>
        <begin position="1268"/>
        <end position="1291"/>
    </location>
</feature>
<feature type="compositionally biased region" description="Low complexity" evidence="1">
    <location>
        <begin position="920"/>
        <end position="934"/>
    </location>
</feature>
<feature type="compositionally biased region" description="Low complexity" evidence="1">
    <location>
        <begin position="849"/>
        <end position="872"/>
    </location>
</feature>
<name>W6QUK0_PENRF</name>
<dbReference type="EMBL" id="HG792021">
    <property type="protein sequence ID" value="CDM37779.1"/>
    <property type="molecule type" value="Genomic_DNA"/>
</dbReference>
<feature type="compositionally biased region" description="Polar residues" evidence="1">
    <location>
        <begin position="529"/>
        <end position="555"/>
    </location>
</feature>
<feature type="domain" description="RanBD1" evidence="2">
    <location>
        <begin position="1304"/>
        <end position="1376"/>
    </location>
</feature>
<reference evidence="3" key="1">
    <citation type="journal article" date="2014" name="Nat. Commun.">
        <title>Multiple recent horizontal transfers of a large genomic region in cheese making fungi.</title>
        <authorList>
            <person name="Cheeseman K."/>
            <person name="Ropars J."/>
            <person name="Renault P."/>
            <person name="Dupont J."/>
            <person name="Gouzy J."/>
            <person name="Branca A."/>
            <person name="Abraham A.L."/>
            <person name="Ceppi M."/>
            <person name="Conseiller E."/>
            <person name="Debuchy R."/>
            <person name="Malagnac F."/>
            <person name="Goarin A."/>
            <person name="Silar P."/>
            <person name="Lacoste S."/>
            <person name="Sallet E."/>
            <person name="Bensimon A."/>
            <person name="Giraud T."/>
            <person name="Brygoo Y."/>
        </authorList>
    </citation>
    <scope>NUCLEOTIDE SEQUENCE [LARGE SCALE GENOMIC DNA]</scope>
    <source>
        <strain evidence="3">FM164</strain>
    </source>
</reference>
<organism evidence="3 4">
    <name type="scientific">Penicillium roqueforti (strain FM164)</name>
    <dbReference type="NCBI Taxonomy" id="1365484"/>
    <lineage>
        <taxon>Eukaryota</taxon>
        <taxon>Fungi</taxon>
        <taxon>Dikarya</taxon>
        <taxon>Ascomycota</taxon>
        <taxon>Pezizomycotina</taxon>
        <taxon>Eurotiomycetes</taxon>
        <taxon>Eurotiomycetidae</taxon>
        <taxon>Eurotiales</taxon>
        <taxon>Aspergillaceae</taxon>
        <taxon>Penicillium</taxon>
    </lineage>
</organism>
<evidence type="ECO:0000256" key="1">
    <source>
        <dbReference type="SAM" id="MobiDB-lite"/>
    </source>
</evidence>
<sequence>MLKRGAQGPQGSKEDEGAFGMASTPDDKPHRATAAQLASRKIKNVRSRRAPTPTTGGGASDAASFNPFASAAPAPAPTQTGFTFGQTQSQSFPGTNSGPGQGGIFSSGTNGQTGGQASFNFGSGPTSFGSAPSSNPFSVDTSFGGTTQSSTNGFSFGGFNAGNQATPSFGGFGAQQNTGTPAKPVLFGQSTTHMTSPADENMQTSPDNKPKGASIFSHKPAAPEKPADKPAETQPFKPLFGSTPAASKPFGTEKPQQTFNNPFANLPGQNASSNLFAPKTATSEKPAEKPAETQPFKPLFGSTPAASKPFGAEKPQQTFNNPFANIPGQAPTSSTNLFAPKITAAEQTPAKPAEAAMPFGTLFGSTSSSQPSGPASNLFAPKPAAEEPKASNPFASIPVPSSSGNLSSPKVTEKTTEAQPFKPLFGTPTTSKAVETGTPAPAFGNLFSPKPVAENAAAKPAADQPFKSMFGTPAVSKASEAGKEQTASPAFGNMFSPKPVVDSTAGNLSEGKPFNSMFGTPTKAEKEQSAASSVFTPKVTSEAQTPIPAKTSQFGSIFGASPASKLGKEKTAQATPSNPFANLPGQNAFSNPFSPKPAEQAAKAQAPSTSLFGASTAIDNNKQNKDIEGNKDNKVAALNSPLTNSFTPGPKVSNGPQTEGATTATPRVSFAHFSHDNKNSSSLPVPSSSTSSLPSSTTSTVPNTFTASDPDSLFPPTDHPVSLDYPESTEDFDSMPLKRLFPEKNRDELRTRASLLRNIGVLTESFKREIVKCDPTKENIDDILILYAELRRELGVPIGSIKPGEPAKRATIHQRATWNEGAAAKDAAVKDAPNGYAPPRNPTPPTFVPPALDGTPSSSSTKPSGGSTTSSKFAQSFSAPTPAPANTSVSTSNAGPSSSAAAPVSVAPVTLAEPSPPTTAPNATPVATPTVETPKLGDAATSNATPAFQIPKFGDAVTSTSAPAFKIPKFGSGATGTDFAAQFKSVSDKTLAEAKAKRKAEEFDSDEEDEAEWERKDEERQREKRAQLEAAANKRSVYVPGVGFKFADDNTAPQDVEEPATSATPSTPPSLFPPFTAPSTASTTNGTPSSSQYQPRFPRSSPQSSEFSTLVGTATRSPADAALFGTKPGPPPPSLSAGPPSSSVGSSIFSGSVRKPVPASQNIFGKLKPTSPKRKASADESDNDDDSPPKKTKSSHNIFGGPQPTSQNIFGGLKPTSPKRKASVDESDNQDNSLAKKTKPSPPPPSAGASMFGRASTAPSPAPSTNVSSQPAMATPSATSSAPPTQSISTATEDEDGEPGEIFDLTKGNSGEEEETVMFEETTRIFKLTGTWQPKGTGPLRVLKHPVTGRARIVARADPSGNVILNAPLMKQFDYKSNSNRVQLLEPNQTGGFTQCTVRIPAERMQEFLQLVNEIKT</sequence>
<feature type="compositionally biased region" description="Basic and acidic residues" evidence="1">
    <location>
        <begin position="221"/>
        <end position="231"/>
    </location>
</feature>
<feature type="compositionally biased region" description="Polar residues" evidence="1">
    <location>
        <begin position="608"/>
        <end position="621"/>
    </location>
</feature>
<feature type="compositionally biased region" description="Acidic residues" evidence="1">
    <location>
        <begin position="1003"/>
        <end position="1012"/>
    </location>
</feature>
<feature type="compositionally biased region" description="Polar residues" evidence="1">
    <location>
        <begin position="106"/>
        <end position="140"/>
    </location>
</feature>
<evidence type="ECO:0000259" key="2">
    <source>
        <dbReference type="PROSITE" id="PS50196"/>
    </source>
</evidence>
<feature type="compositionally biased region" description="Low complexity" evidence="1">
    <location>
        <begin position="680"/>
        <end position="702"/>
    </location>
</feature>
<feature type="compositionally biased region" description="Basic and acidic residues" evidence="1">
    <location>
        <begin position="1013"/>
        <end position="1027"/>
    </location>
</feature>
<protein>
    <submittedName>
        <fullName evidence="3">Pleckstrin homology-like domain</fullName>
    </submittedName>
</protein>
<feature type="compositionally biased region" description="Low complexity" evidence="1">
    <location>
        <begin position="364"/>
        <end position="383"/>
    </location>
</feature>
<dbReference type="SMART" id="SM00160">
    <property type="entry name" value="RanBD"/>
    <property type="match status" value="1"/>
</dbReference>
<feature type="compositionally biased region" description="Polar residues" evidence="1">
    <location>
        <begin position="654"/>
        <end position="666"/>
    </location>
</feature>